<name>A0A5C1E4Q0_9RHOO</name>
<organism evidence="1 2">
    <name type="scientific">Oryzomicrobium terrae</name>
    <dbReference type="NCBI Taxonomy" id="1735038"/>
    <lineage>
        <taxon>Bacteria</taxon>
        <taxon>Pseudomonadati</taxon>
        <taxon>Pseudomonadota</taxon>
        <taxon>Betaproteobacteria</taxon>
        <taxon>Rhodocyclales</taxon>
        <taxon>Rhodocyclaceae</taxon>
        <taxon>Oryzomicrobium</taxon>
    </lineage>
</organism>
<evidence type="ECO:0000313" key="1">
    <source>
        <dbReference type="EMBL" id="QEL63891.1"/>
    </source>
</evidence>
<evidence type="ECO:0000313" key="2">
    <source>
        <dbReference type="Proteomes" id="UP000323671"/>
    </source>
</evidence>
<protein>
    <submittedName>
        <fullName evidence="1">Uncharacterized protein</fullName>
    </submittedName>
</protein>
<keyword evidence="2" id="KW-1185">Reference proteome</keyword>
<dbReference type="KEGG" id="otr:OTERR_04150"/>
<accession>A0A5C1E4Q0</accession>
<sequence length="36" mass="3799">MVGLFFCRGSCGLLVLTPLEVGLGVQIYALGLAFCH</sequence>
<dbReference type="EMBL" id="CP022579">
    <property type="protein sequence ID" value="QEL63891.1"/>
    <property type="molecule type" value="Genomic_DNA"/>
</dbReference>
<proteinExistence type="predicted"/>
<reference evidence="1 2" key="1">
    <citation type="submission" date="2017-07" db="EMBL/GenBank/DDBJ databases">
        <title>Complete genome sequence of Oryzomicrobium terrae TPP412.</title>
        <authorList>
            <person name="Chiu L.-W."/>
            <person name="Lo K.-J."/>
            <person name="Tsai Y.-M."/>
            <person name="Lin S.-S."/>
            <person name="Kuo C.-H."/>
            <person name="Liu C.-T."/>
        </authorList>
    </citation>
    <scope>NUCLEOTIDE SEQUENCE [LARGE SCALE GENOMIC DNA]</scope>
    <source>
        <strain evidence="1 2">TPP412</strain>
    </source>
</reference>
<gene>
    <name evidence="1" type="ORF">OTERR_04150</name>
</gene>
<dbReference type="Proteomes" id="UP000323671">
    <property type="component" value="Chromosome"/>
</dbReference>
<dbReference type="AlphaFoldDB" id="A0A5C1E4Q0"/>